<evidence type="ECO:0000313" key="6">
    <source>
        <dbReference type="Proteomes" id="UP000054408"/>
    </source>
</evidence>
<feature type="compositionally biased region" description="Polar residues" evidence="4">
    <location>
        <begin position="64"/>
        <end position="73"/>
    </location>
</feature>
<reference evidence="5 6" key="1">
    <citation type="submission" date="2010-05" db="EMBL/GenBank/DDBJ databases">
        <title>The Genome Sequence of Thecamonas trahens ATCC 50062.</title>
        <authorList>
            <consortium name="The Broad Institute Genome Sequencing Platform"/>
            <person name="Russ C."/>
            <person name="Cuomo C."/>
            <person name="Shea T."/>
            <person name="Young S.K."/>
            <person name="Zeng Q."/>
            <person name="Koehrsen M."/>
            <person name="Haas B."/>
            <person name="Borodovsky M."/>
            <person name="Guigo R."/>
            <person name="Alvarado L."/>
            <person name="Berlin A."/>
            <person name="Bochicchio J."/>
            <person name="Borenstein D."/>
            <person name="Chapman S."/>
            <person name="Chen Z."/>
            <person name="Freedman E."/>
            <person name="Gellesch M."/>
            <person name="Goldberg J."/>
            <person name="Griggs A."/>
            <person name="Gujja S."/>
            <person name="Heilman E."/>
            <person name="Heiman D."/>
            <person name="Hepburn T."/>
            <person name="Howarth C."/>
            <person name="Jen D."/>
            <person name="Larson L."/>
            <person name="Mehta T."/>
            <person name="Park D."/>
            <person name="Pearson M."/>
            <person name="Roberts A."/>
            <person name="Saif S."/>
            <person name="Shenoy N."/>
            <person name="Sisk P."/>
            <person name="Stolte C."/>
            <person name="Sykes S."/>
            <person name="Thomson T."/>
            <person name="Walk T."/>
            <person name="White J."/>
            <person name="Yandava C."/>
            <person name="Burger G."/>
            <person name="Gray M.W."/>
            <person name="Holland P.W.H."/>
            <person name="King N."/>
            <person name="Lang F.B.F."/>
            <person name="Roger A.J."/>
            <person name="Ruiz-Trillo I."/>
            <person name="Lander E."/>
            <person name="Nusbaum C."/>
        </authorList>
    </citation>
    <scope>NUCLEOTIDE SEQUENCE [LARGE SCALE GENOMIC DNA]</scope>
    <source>
        <strain evidence="5 6">ATCC 50062</strain>
    </source>
</reference>
<evidence type="ECO:0000256" key="4">
    <source>
        <dbReference type="SAM" id="MobiDB-lite"/>
    </source>
</evidence>
<evidence type="ECO:0000256" key="1">
    <source>
        <dbReference type="ARBA" id="ARBA00004496"/>
    </source>
</evidence>
<organism evidence="5 6">
    <name type="scientific">Thecamonas trahens ATCC 50062</name>
    <dbReference type="NCBI Taxonomy" id="461836"/>
    <lineage>
        <taxon>Eukaryota</taxon>
        <taxon>Apusozoa</taxon>
        <taxon>Apusomonadida</taxon>
        <taxon>Apusomonadidae</taxon>
        <taxon>Thecamonas</taxon>
    </lineage>
</organism>
<proteinExistence type="predicted"/>
<dbReference type="GeneID" id="25568223"/>
<dbReference type="RefSeq" id="XP_013754269.1">
    <property type="nucleotide sequence ID" value="XM_013898815.1"/>
</dbReference>
<dbReference type="PANTHER" id="PTHR23065">
    <property type="entry name" value="PROLINE-SERINE-THREONINE PHOSPHATASE INTERACTING PROTEIN 1"/>
    <property type="match status" value="1"/>
</dbReference>
<dbReference type="GO" id="GO:0016050">
    <property type="term" value="P:vesicle organization"/>
    <property type="evidence" value="ECO:0007669"/>
    <property type="project" value="TreeGrafter"/>
</dbReference>
<sequence>MSGIDTGGFDTDDTLLPSEADFVYSAQLPADQPLQTEYMYEAQMAREPPATLPLGTEFKLQSMGRASSGSSPRATLAPYHSSDSDSDSGFNSPPTDDDSWSADGAGGSSGDGADVAPGDVDLSYRALGGQLDVVTGRATDAIEATRLFGAFLGQYGALEEAYARGMAELTDRAAAAVQRLKGETLLGNSSLLVAWDGLLGVMSKKASATAAFTAQLESSCKAVAKLVDTLRTKHAAIVSELHSHRKEAKLLAKDVAAAEKAYTAALSKAKAAELAAGPDAAPVAASNPKLATKVKRAEDKYESAVRWSQGYAHVYASEHLPNVLAKFEAADVHRTSALQSVLVSLVAVLKATPDETYHEETSRLACRVAVIDPIADVETFVVRTLSARARRARRDAERSNSSTPA</sequence>
<gene>
    <name evidence="5" type="ORF">AMSG_09853</name>
</gene>
<dbReference type="GO" id="GO:0030041">
    <property type="term" value="P:actin filament polymerization"/>
    <property type="evidence" value="ECO:0007669"/>
    <property type="project" value="TreeGrafter"/>
</dbReference>
<evidence type="ECO:0000256" key="2">
    <source>
        <dbReference type="ARBA" id="ARBA00022490"/>
    </source>
</evidence>
<keyword evidence="2" id="KW-0963">Cytoplasm</keyword>
<evidence type="ECO:0000313" key="5">
    <source>
        <dbReference type="EMBL" id="KNC53893.1"/>
    </source>
</evidence>
<dbReference type="GO" id="GO:0005886">
    <property type="term" value="C:plasma membrane"/>
    <property type="evidence" value="ECO:0007669"/>
    <property type="project" value="TreeGrafter"/>
</dbReference>
<keyword evidence="6" id="KW-1185">Reference proteome</keyword>
<dbReference type="EMBL" id="GL349483">
    <property type="protein sequence ID" value="KNC53893.1"/>
    <property type="molecule type" value="Genomic_DNA"/>
</dbReference>
<dbReference type="GO" id="GO:0031982">
    <property type="term" value="C:vesicle"/>
    <property type="evidence" value="ECO:0007669"/>
    <property type="project" value="TreeGrafter"/>
</dbReference>
<dbReference type="GO" id="GO:0005737">
    <property type="term" value="C:cytoplasm"/>
    <property type="evidence" value="ECO:0007669"/>
    <property type="project" value="TreeGrafter"/>
</dbReference>
<dbReference type="Gene3D" id="1.20.1270.60">
    <property type="entry name" value="Arfaptin homology (AH) domain/BAR domain"/>
    <property type="match status" value="1"/>
</dbReference>
<comment type="subcellular location">
    <subcellularLocation>
        <location evidence="1">Cytoplasm</location>
    </subcellularLocation>
</comment>
<keyword evidence="3" id="KW-0597">Phosphoprotein</keyword>
<dbReference type="GO" id="GO:0008017">
    <property type="term" value="F:microtubule binding"/>
    <property type="evidence" value="ECO:0007669"/>
    <property type="project" value="TreeGrafter"/>
</dbReference>
<evidence type="ECO:0000256" key="3">
    <source>
        <dbReference type="ARBA" id="ARBA00022553"/>
    </source>
</evidence>
<dbReference type="AlphaFoldDB" id="A0A0L0DR31"/>
<dbReference type="InterPro" id="IPR027267">
    <property type="entry name" value="AH/BAR_dom_sf"/>
</dbReference>
<protein>
    <submittedName>
        <fullName evidence="5">Uncharacterized protein</fullName>
    </submittedName>
</protein>
<dbReference type="SUPFAM" id="SSF103657">
    <property type="entry name" value="BAR/IMD domain-like"/>
    <property type="match status" value="1"/>
</dbReference>
<name>A0A0L0DR31_THETB</name>
<dbReference type="PANTHER" id="PTHR23065:SF7">
    <property type="entry name" value="NOSTRIN, ISOFORM H"/>
    <property type="match status" value="1"/>
</dbReference>
<accession>A0A0L0DR31</accession>
<feature type="region of interest" description="Disordered" evidence="4">
    <location>
        <begin position="62"/>
        <end position="115"/>
    </location>
</feature>
<dbReference type="Proteomes" id="UP000054408">
    <property type="component" value="Unassembled WGS sequence"/>
</dbReference>